<dbReference type="Pfam" id="PF05899">
    <property type="entry name" value="Cupin_3"/>
    <property type="match status" value="1"/>
</dbReference>
<feature type="domain" description="(S)-ureidoglycine aminohydrolase cupin" evidence="1">
    <location>
        <begin position="35"/>
        <end position="103"/>
    </location>
</feature>
<dbReference type="Gene3D" id="2.60.120.10">
    <property type="entry name" value="Jelly Rolls"/>
    <property type="match status" value="1"/>
</dbReference>
<evidence type="ECO:0000259" key="1">
    <source>
        <dbReference type="Pfam" id="PF05899"/>
    </source>
</evidence>
<dbReference type="PANTHER" id="PTHR40943:SF1">
    <property type="entry name" value="CYTOPLASMIC PROTEIN"/>
    <property type="match status" value="1"/>
</dbReference>
<sequence>MCDDGFVDLGSPENLGGRVLEGNPRIYARIDYSRGPVAAGLFKATRGKIRITFPFTEHATILEGEVTLTDEAGNTHKYKAGDSYFIRQGQVILWEVKGKEVIKSFFNTVEAE</sequence>
<protein>
    <recommendedName>
        <fullName evidence="1">(S)-ureidoglycine aminohydrolase cupin domain-containing protein</fullName>
    </recommendedName>
</protein>
<gene>
    <name evidence="2" type="ORF">Q664_12585</name>
</gene>
<dbReference type="InterPro" id="IPR011051">
    <property type="entry name" value="RmlC_Cupin_sf"/>
</dbReference>
<name>A0A084SWP7_9BACT</name>
<dbReference type="EMBL" id="JPMI01000077">
    <property type="protein sequence ID" value="KFA92882.1"/>
    <property type="molecule type" value="Genomic_DNA"/>
</dbReference>
<dbReference type="AlphaFoldDB" id="A0A084SWP7"/>
<proteinExistence type="predicted"/>
<accession>A0A084SWP7</accession>
<reference evidence="2 3" key="1">
    <citation type="submission" date="2014-07" db="EMBL/GenBank/DDBJ databases">
        <title>Draft Genome Sequence of Gephyronic Acid Producer, Cystobacter violaceus Strain Cb vi76.</title>
        <authorList>
            <person name="Stevens D.C."/>
            <person name="Young J."/>
            <person name="Carmichael R."/>
            <person name="Tan J."/>
            <person name="Taylor R.E."/>
        </authorList>
    </citation>
    <scope>NUCLEOTIDE SEQUENCE [LARGE SCALE GENOMIC DNA]</scope>
    <source>
        <strain evidence="2 3">Cb vi76</strain>
    </source>
</reference>
<dbReference type="InterPro" id="IPR014710">
    <property type="entry name" value="RmlC-like_jellyroll"/>
</dbReference>
<dbReference type="InterPro" id="IPR008579">
    <property type="entry name" value="UGlyAH_Cupin_dom"/>
</dbReference>
<dbReference type="PANTHER" id="PTHR40943">
    <property type="entry name" value="CYTOPLASMIC PROTEIN-RELATED"/>
    <property type="match status" value="1"/>
</dbReference>
<dbReference type="Proteomes" id="UP000028547">
    <property type="component" value="Unassembled WGS sequence"/>
</dbReference>
<comment type="caution">
    <text evidence="2">The sequence shown here is derived from an EMBL/GenBank/DDBJ whole genome shotgun (WGS) entry which is preliminary data.</text>
</comment>
<dbReference type="SUPFAM" id="SSF51182">
    <property type="entry name" value="RmlC-like cupins"/>
    <property type="match status" value="1"/>
</dbReference>
<organism evidence="2 3">
    <name type="scientific">Archangium violaceum Cb vi76</name>
    <dbReference type="NCBI Taxonomy" id="1406225"/>
    <lineage>
        <taxon>Bacteria</taxon>
        <taxon>Pseudomonadati</taxon>
        <taxon>Myxococcota</taxon>
        <taxon>Myxococcia</taxon>
        <taxon>Myxococcales</taxon>
        <taxon>Cystobacterineae</taxon>
        <taxon>Archangiaceae</taxon>
        <taxon>Archangium</taxon>
    </lineage>
</organism>
<evidence type="ECO:0000313" key="3">
    <source>
        <dbReference type="Proteomes" id="UP000028547"/>
    </source>
</evidence>
<evidence type="ECO:0000313" key="2">
    <source>
        <dbReference type="EMBL" id="KFA92882.1"/>
    </source>
</evidence>